<feature type="chain" id="PRO_5005890893" evidence="2">
    <location>
        <begin position="17"/>
        <end position="212"/>
    </location>
</feature>
<evidence type="ECO:0000256" key="2">
    <source>
        <dbReference type="SAM" id="SignalP"/>
    </source>
</evidence>
<evidence type="ECO:0000313" key="4">
    <source>
        <dbReference type="WBParaSite" id="PTRK_0000009300.1"/>
    </source>
</evidence>
<feature type="signal peptide" evidence="2">
    <location>
        <begin position="1"/>
        <end position="16"/>
    </location>
</feature>
<evidence type="ECO:0000256" key="1">
    <source>
        <dbReference type="SAM" id="Coils"/>
    </source>
</evidence>
<keyword evidence="3" id="KW-1185">Reference proteome</keyword>
<evidence type="ECO:0000313" key="3">
    <source>
        <dbReference type="Proteomes" id="UP000038045"/>
    </source>
</evidence>
<protein>
    <submittedName>
        <fullName evidence="4">DUF148 domain-containing protein</fullName>
    </submittedName>
</protein>
<dbReference type="WBParaSite" id="PTRK_0000009300.1">
    <property type="protein sequence ID" value="PTRK_0000009300.1"/>
    <property type="gene ID" value="PTRK_0000009300"/>
</dbReference>
<proteinExistence type="predicted"/>
<keyword evidence="1" id="KW-0175">Coiled coil</keyword>
<keyword evidence="2" id="KW-0732">Signal</keyword>
<reference evidence="4" key="1">
    <citation type="submission" date="2017-02" db="UniProtKB">
        <authorList>
            <consortium name="WormBaseParasite"/>
        </authorList>
    </citation>
    <scope>IDENTIFICATION</scope>
</reference>
<dbReference type="AlphaFoldDB" id="A0A0N4Z060"/>
<accession>A0A0N4Z060</accession>
<dbReference type="Proteomes" id="UP000038045">
    <property type="component" value="Unplaced"/>
</dbReference>
<sequence>MYTLLIASAFLSSTFGAPYGQSGYGSAPQSGYGSGGQQLYNSDNYNGGFQNFPFPQFPAFFPQSFPIFPQFYYPKQEYNFFDFRHLNKTITKCIKTLNVDITDKKFKKEYNYCNNLLRNIQTFNIKDFENVQCKLKNGKIFTDSEQALKRKNAELEGAEKTLQRYEDYNNDKYKDKIEKIRSQIETLKSDIEKTTTEMNHAKEDFENCEKTA</sequence>
<organism evidence="3 4">
    <name type="scientific">Parastrongyloides trichosuri</name>
    <name type="common">Possum-specific nematode worm</name>
    <dbReference type="NCBI Taxonomy" id="131310"/>
    <lineage>
        <taxon>Eukaryota</taxon>
        <taxon>Metazoa</taxon>
        <taxon>Ecdysozoa</taxon>
        <taxon>Nematoda</taxon>
        <taxon>Chromadorea</taxon>
        <taxon>Rhabditida</taxon>
        <taxon>Tylenchina</taxon>
        <taxon>Panagrolaimomorpha</taxon>
        <taxon>Strongyloidoidea</taxon>
        <taxon>Strongyloididae</taxon>
        <taxon>Parastrongyloides</taxon>
    </lineage>
</organism>
<feature type="coiled-coil region" evidence="1">
    <location>
        <begin position="141"/>
        <end position="211"/>
    </location>
</feature>
<name>A0A0N4Z060_PARTI</name>